<dbReference type="PANTHER" id="PTHR34322">
    <property type="entry name" value="TRANSPOSASE, Y1_TNP DOMAIN-CONTAINING"/>
    <property type="match status" value="1"/>
</dbReference>
<proteinExistence type="predicted"/>
<dbReference type="GO" id="GO:0006313">
    <property type="term" value="P:DNA transposition"/>
    <property type="evidence" value="ECO:0007669"/>
    <property type="project" value="InterPro"/>
</dbReference>
<dbReference type="PANTHER" id="PTHR34322:SF2">
    <property type="entry name" value="TRANSPOSASE IS200-LIKE DOMAIN-CONTAINING PROTEIN"/>
    <property type="match status" value="1"/>
</dbReference>
<dbReference type="SMART" id="SM01321">
    <property type="entry name" value="Y1_Tnp"/>
    <property type="match status" value="1"/>
</dbReference>
<evidence type="ECO:0000313" key="2">
    <source>
        <dbReference type="EMBL" id="KKL76210.1"/>
    </source>
</evidence>
<accession>A0A0F9H3H5</accession>
<dbReference type="InterPro" id="IPR036515">
    <property type="entry name" value="Transposase_17_sf"/>
</dbReference>
<dbReference type="SUPFAM" id="SSF143422">
    <property type="entry name" value="Transposase IS200-like"/>
    <property type="match status" value="1"/>
</dbReference>
<organism evidence="2">
    <name type="scientific">marine sediment metagenome</name>
    <dbReference type="NCBI Taxonomy" id="412755"/>
    <lineage>
        <taxon>unclassified sequences</taxon>
        <taxon>metagenomes</taxon>
        <taxon>ecological metagenomes</taxon>
    </lineage>
</organism>
<comment type="caution">
    <text evidence="2">The sequence shown here is derived from an EMBL/GenBank/DDBJ whole genome shotgun (WGS) entry which is preliminary data.</text>
</comment>
<dbReference type="GO" id="GO:0003677">
    <property type="term" value="F:DNA binding"/>
    <property type="evidence" value="ECO:0007669"/>
    <property type="project" value="InterPro"/>
</dbReference>
<feature type="domain" description="Transposase IS200-like" evidence="1">
    <location>
        <begin position="9"/>
        <end position="85"/>
    </location>
</feature>
<dbReference type="Pfam" id="PF01797">
    <property type="entry name" value="Y1_Tnp"/>
    <property type="match status" value="1"/>
</dbReference>
<name>A0A0F9H3H5_9ZZZZ</name>
<dbReference type="InterPro" id="IPR002686">
    <property type="entry name" value="Transposase_17"/>
</dbReference>
<sequence length="87" mass="9925">MPRKPRFYLPDVPVHIVQRGHSREPVFFDSQDYATYAYWVSEAAPRYGVSVHAFVLMTNHTHLLVTPSEVSSISLFMQIKGDGGIKF</sequence>
<evidence type="ECO:0000259" key="1">
    <source>
        <dbReference type="SMART" id="SM01321"/>
    </source>
</evidence>
<gene>
    <name evidence="2" type="ORF">LCGC14_2047190</name>
</gene>
<reference evidence="2" key="1">
    <citation type="journal article" date="2015" name="Nature">
        <title>Complex archaea that bridge the gap between prokaryotes and eukaryotes.</title>
        <authorList>
            <person name="Spang A."/>
            <person name="Saw J.H."/>
            <person name="Jorgensen S.L."/>
            <person name="Zaremba-Niedzwiedzka K."/>
            <person name="Martijn J."/>
            <person name="Lind A.E."/>
            <person name="van Eijk R."/>
            <person name="Schleper C."/>
            <person name="Guy L."/>
            <person name="Ettema T.J."/>
        </authorList>
    </citation>
    <scope>NUCLEOTIDE SEQUENCE</scope>
</reference>
<dbReference type="AlphaFoldDB" id="A0A0F9H3H5"/>
<dbReference type="EMBL" id="LAZR01024122">
    <property type="protein sequence ID" value="KKL76210.1"/>
    <property type="molecule type" value="Genomic_DNA"/>
</dbReference>
<protein>
    <recommendedName>
        <fullName evidence="1">Transposase IS200-like domain-containing protein</fullName>
    </recommendedName>
</protein>
<dbReference type="GO" id="GO:0004803">
    <property type="term" value="F:transposase activity"/>
    <property type="evidence" value="ECO:0007669"/>
    <property type="project" value="InterPro"/>
</dbReference>
<dbReference type="Gene3D" id="3.30.70.1290">
    <property type="entry name" value="Transposase IS200-like"/>
    <property type="match status" value="1"/>
</dbReference>